<protein>
    <submittedName>
        <fullName evidence="2">Uncharacterized protein LOC115883269</fullName>
    </submittedName>
</protein>
<dbReference type="PANTHER" id="PTHR47027">
    <property type="entry name" value="REVERSE TRANSCRIPTASE DOMAIN-CONTAINING PROTEIN"/>
    <property type="match status" value="1"/>
</dbReference>
<accession>A0A6J2Y3E8</accession>
<reference evidence="2" key="1">
    <citation type="submission" date="2025-08" db="UniProtKB">
        <authorList>
            <consortium name="RefSeq"/>
        </authorList>
    </citation>
    <scope>IDENTIFICATION</scope>
    <source>
        <tissue evidence="2">Gonads</tissue>
    </source>
</reference>
<proteinExistence type="predicted"/>
<keyword evidence="1" id="KW-1185">Reference proteome</keyword>
<dbReference type="KEGG" id="soy:115883269"/>
<dbReference type="InParanoid" id="A0A6J2Y3E8"/>
<name>A0A6J2Y3E8_SITOR</name>
<sequence length="146" mass="16636">MEIEVNLDKTDICASADSKKNLPLKNGQSINGCINYKYLGAKISRDGTLDKAIRDRNAQGRKAISMLNGVLWDSNISKSNKRHIYSTIVKSIVCYGSEVWQLKDKTVRSLEATEMDFWRRAAGKSRRERYRNNRITRNYGGQSNNS</sequence>
<dbReference type="AlphaFoldDB" id="A0A6J2Y3E8"/>
<evidence type="ECO:0000313" key="2">
    <source>
        <dbReference type="RefSeq" id="XP_030757464.1"/>
    </source>
</evidence>
<evidence type="ECO:0000313" key="1">
    <source>
        <dbReference type="Proteomes" id="UP000504635"/>
    </source>
</evidence>
<dbReference type="PANTHER" id="PTHR47027:SF25">
    <property type="entry name" value="REVERSE TRANSCRIPTASE DOMAIN-CONTAINING PROTEIN"/>
    <property type="match status" value="1"/>
</dbReference>
<dbReference type="Proteomes" id="UP000504635">
    <property type="component" value="Unplaced"/>
</dbReference>
<gene>
    <name evidence="2" type="primary">LOC115883269</name>
</gene>
<dbReference type="GeneID" id="115883269"/>
<organism evidence="1 2">
    <name type="scientific">Sitophilus oryzae</name>
    <name type="common">Rice weevil</name>
    <name type="synonym">Curculio oryzae</name>
    <dbReference type="NCBI Taxonomy" id="7048"/>
    <lineage>
        <taxon>Eukaryota</taxon>
        <taxon>Metazoa</taxon>
        <taxon>Ecdysozoa</taxon>
        <taxon>Arthropoda</taxon>
        <taxon>Hexapoda</taxon>
        <taxon>Insecta</taxon>
        <taxon>Pterygota</taxon>
        <taxon>Neoptera</taxon>
        <taxon>Endopterygota</taxon>
        <taxon>Coleoptera</taxon>
        <taxon>Polyphaga</taxon>
        <taxon>Cucujiformia</taxon>
        <taxon>Curculionidae</taxon>
        <taxon>Dryophthorinae</taxon>
        <taxon>Sitophilus</taxon>
    </lineage>
</organism>
<dbReference type="RefSeq" id="XP_030757464.1">
    <property type="nucleotide sequence ID" value="XM_030901604.1"/>
</dbReference>
<dbReference type="OrthoDB" id="6772657at2759"/>